<organism evidence="7 8">
    <name type="scientific">Amphibalanus amphitrite</name>
    <name type="common">Striped barnacle</name>
    <name type="synonym">Balanus amphitrite</name>
    <dbReference type="NCBI Taxonomy" id="1232801"/>
    <lineage>
        <taxon>Eukaryota</taxon>
        <taxon>Metazoa</taxon>
        <taxon>Ecdysozoa</taxon>
        <taxon>Arthropoda</taxon>
        <taxon>Crustacea</taxon>
        <taxon>Multicrustacea</taxon>
        <taxon>Cirripedia</taxon>
        <taxon>Thoracica</taxon>
        <taxon>Thoracicalcarea</taxon>
        <taxon>Balanomorpha</taxon>
        <taxon>Balanoidea</taxon>
        <taxon>Balanidae</taxon>
        <taxon>Amphibalaninae</taxon>
        <taxon>Amphibalanus</taxon>
    </lineage>
</organism>
<comment type="caution">
    <text evidence="7">The sequence shown here is derived from an EMBL/GenBank/DDBJ whole genome shotgun (WGS) entry which is preliminary data.</text>
</comment>
<comment type="caution">
    <text evidence="4">Lacks conserved residue(s) required for the propagation of feature annotation.</text>
</comment>
<evidence type="ECO:0000259" key="6">
    <source>
        <dbReference type="PROSITE" id="PS50287"/>
    </source>
</evidence>
<dbReference type="InterPro" id="IPR001190">
    <property type="entry name" value="SRCR"/>
</dbReference>
<name>A0A6A4W202_AMPAM</name>
<dbReference type="GO" id="GO:0016020">
    <property type="term" value="C:membrane"/>
    <property type="evidence" value="ECO:0007669"/>
    <property type="project" value="InterPro"/>
</dbReference>
<keyword evidence="1 5" id="KW-0732">Signal</keyword>
<evidence type="ECO:0000256" key="1">
    <source>
        <dbReference type="ARBA" id="ARBA00022729"/>
    </source>
</evidence>
<dbReference type="InterPro" id="IPR000742">
    <property type="entry name" value="EGF"/>
</dbReference>
<feature type="chain" id="PRO_5025677882" evidence="5">
    <location>
        <begin position="18"/>
        <end position="373"/>
    </location>
</feature>
<dbReference type="OrthoDB" id="6477838at2759"/>
<evidence type="ECO:0000256" key="5">
    <source>
        <dbReference type="SAM" id="SignalP"/>
    </source>
</evidence>
<feature type="disulfide bond" evidence="4">
    <location>
        <begin position="336"/>
        <end position="346"/>
    </location>
</feature>
<feature type="domain" description="SRCR" evidence="6">
    <location>
        <begin position="262"/>
        <end position="371"/>
    </location>
</feature>
<dbReference type="InterPro" id="IPR036772">
    <property type="entry name" value="SRCR-like_dom_sf"/>
</dbReference>
<proteinExistence type="predicted"/>
<evidence type="ECO:0000313" key="8">
    <source>
        <dbReference type="Proteomes" id="UP000440578"/>
    </source>
</evidence>
<dbReference type="PROSITE" id="PS01186">
    <property type="entry name" value="EGF_2"/>
    <property type="match status" value="1"/>
</dbReference>
<dbReference type="PANTHER" id="PTHR19331">
    <property type="entry name" value="SCAVENGER RECEPTOR DOMAIN-CONTAINING"/>
    <property type="match status" value="1"/>
</dbReference>
<dbReference type="SMART" id="SM00202">
    <property type="entry name" value="SR"/>
    <property type="match status" value="1"/>
</dbReference>
<dbReference type="Proteomes" id="UP000440578">
    <property type="component" value="Unassembled WGS sequence"/>
</dbReference>
<gene>
    <name evidence="7" type="primary">PRSS12_1</name>
    <name evidence="7" type="ORF">FJT64_027410</name>
</gene>
<feature type="signal peptide" evidence="5">
    <location>
        <begin position="1"/>
        <end position="17"/>
    </location>
</feature>
<protein>
    <submittedName>
        <fullName evidence="7">Neurotrypsin</fullName>
    </submittedName>
</protein>
<keyword evidence="2" id="KW-0677">Repeat</keyword>
<sequence length="373" mass="39211">MLATVVIIFAFLNTTSGSKYIDTMIYEACCTCQNESFVTVDSRLDDVLRVLSQLSSSVTRVSNRQQELSIQLDSIAARMDSAVPSPDSDSDSAVGPPRQDGLLERLTEQHRDLVERLDGVAKQVGNLSASCSAERAEPRQLGSPCRQDADCATDVALSFCSEGVCVCSEGTSEDAGQCRRQSQISEPCERDADCAHHHALCAGGVCACGAGFGGDDCRPLVAAGTSCSADSECHPSRPVLSCLLGRCAEPFCELTAAGGRPVRLAGHSASPADCRAGRLVVTDAGRWWQLCDASPWTDADAAVACRELGFPIGSAVTDGRYGDGRTGPARVLSIRCSGAERTLSECPQRFVTNGASGGCPADSAPVTVECWDI</sequence>
<evidence type="ECO:0000256" key="4">
    <source>
        <dbReference type="PROSITE-ProRule" id="PRU00196"/>
    </source>
</evidence>
<accession>A0A6A4W202</accession>
<keyword evidence="3 4" id="KW-1015">Disulfide bond</keyword>
<keyword evidence="8" id="KW-1185">Reference proteome</keyword>
<evidence type="ECO:0000313" key="7">
    <source>
        <dbReference type="EMBL" id="KAF0299983.1"/>
    </source>
</evidence>
<dbReference type="EMBL" id="VIIS01001305">
    <property type="protein sequence ID" value="KAF0299983.1"/>
    <property type="molecule type" value="Genomic_DNA"/>
</dbReference>
<dbReference type="SUPFAM" id="SSF56487">
    <property type="entry name" value="SRCR-like"/>
    <property type="match status" value="1"/>
</dbReference>
<evidence type="ECO:0000256" key="3">
    <source>
        <dbReference type="ARBA" id="ARBA00023157"/>
    </source>
</evidence>
<evidence type="ECO:0000256" key="2">
    <source>
        <dbReference type="ARBA" id="ARBA00022737"/>
    </source>
</evidence>
<dbReference type="Pfam" id="PF00530">
    <property type="entry name" value="SRCR"/>
    <property type="match status" value="1"/>
</dbReference>
<dbReference type="PROSITE" id="PS50287">
    <property type="entry name" value="SRCR_2"/>
    <property type="match status" value="1"/>
</dbReference>
<dbReference type="Gene3D" id="3.10.250.10">
    <property type="entry name" value="SRCR-like domain"/>
    <property type="match status" value="1"/>
</dbReference>
<dbReference type="AlphaFoldDB" id="A0A6A4W202"/>
<reference evidence="7 8" key="1">
    <citation type="submission" date="2019-07" db="EMBL/GenBank/DDBJ databases">
        <title>Draft genome assembly of a fouling barnacle, Amphibalanus amphitrite (Darwin, 1854): The first reference genome for Thecostraca.</title>
        <authorList>
            <person name="Kim W."/>
        </authorList>
    </citation>
    <scope>NUCLEOTIDE SEQUENCE [LARGE SCALE GENOMIC DNA]</scope>
    <source>
        <strain evidence="7">SNU_AA5</strain>
        <tissue evidence="7">Soma without cirri and trophi</tissue>
    </source>
</reference>